<sequence length="96" mass="9669">PTQPLPPASSTSTVHASKLAHLTEENVLMAPTPVIPTAQCPIECATTAPPAHAPAVSPVTPEAAATMSTTIAAAFNTAKSAYRTIAAIAPSTPTRI</sequence>
<proteinExistence type="predicted"/>
<reference evidence="1" key="2">
    <citation type="submission" date="2021-10" db="EMBL/GenBank/DDBJ databases">
        <title>Phylogenomics reveals ancestral predisposition of the termite-cultivated fungus Termitomyces towards a domesticated lifestyle.</title>
        <authorList>
            <person name="Auxier B."/>
            <person name="Grum-Grzhimaylo A."/>
            <person name="Cardenas M.E."/>
            <person name="Lodge J.D."/>
            <person name="Laessoe T."/>
            <person name="Pedersen O."/>
            <person name="Smith M.E."/>
            <person name="Kuyper T.W."/>
            <person name="Franco-Molano E.A."/>
            <person name="Baroni T.J."/>
            <person name="Aanen D.K."/>
        </authorList>
    </citation>
    <scope>NUCLEOTIDE SEQUENCE</scope>
    <source>
        <strain evidence="1">D49</strain>
    </source>
</reference>
<dbReference type="EMBL" id="JABCKI010001639">
    <property type="protein sequence ID" value="KAG5649091.1"/>
    <property type="molecule type" value="Genomic_DNA"/>
</dbReference>
<keyword evidence="2" id="KW-1185">Reference proteome</keyword>
<accession>A0A9P7KEF5</accession>
<feature type="non-terminal residue" evidence="1">
    <location>
        <position position="1"/>
    </location>
</feature>
<organism evidence="1 2">
    <name type="scientific">Sphagnurus paluster</name>
    <dbReference type="NCBI Taxonomy" id="117069"/>
    <lineage>
        <taxon>Eukaryota</taxon>
        <taxon>Fungi</taxon>
        <taxon>Dikarya</taxon>
        <taxon>Basidiomycota</taxon>
        <taxon>Agaricomycotina</taxon>
        <taxon>Agaricomycetes</taxon>
        <taxon>Agaricomycetidae</taxon>
        <taxon>Agaricales</taxon>
        <taxon>Tricholomatineae</taxon>
        <taxon>Lyophyllaceae</taxon>
        <taxon>Sphagnurus</taxon>
    </lineage>
</organism>
<evidence type="ECO:0000313" key="2">
    <source>
        <dbReference type="Proteomes" id="UP000717328"/>
    </source>
</evidence>
<gene>
    <name evidence="1" type="ORF">H0H81_006366</name>
</gene>
<evidence type="ECO:0000313" key="1">
    <source>
        <dbReference type="EMBL" id="KAG5649091.1"/>
    </source>
</evidence>
<protein>
    <submittedName>
        <fullName evidence="1">Uncharacterized protein</fullName>
    </submittedName>
</protein>
<comment type="caution">
    <text evidence="1">The sequence shown here is derived from an EMBL/GenBank/DDBJ whole genome shotgun (WGS) entry which is preliminary data.</text>
</comment>
<dbReference type="Proteomes" id="UP000717328">
    <property type="component" value="Unassembled WGS sequence"/>
</dbReference>
<dbReference type="AlphaFoldDB" id="A0A9P7KEF5"/>
<name>A0A9P7KEF5_9AGAR</name>
<reference evidence="1" key="1">
    <citation type="submission" date="2021-02" db="EMBL/GenBank/DDBJ databases">
        <authorList>
            <person name="Nieuwenhuis M."/>
            <person name="Van De Peppel L.J.J."/>
        </authorList>
    </citation>
    <scope>NUCLEOTIDE SEQUENCE</scope>
    <source>
        <strain evidence="1">D49</strain>
    </source>
</reference>